<dbReference type="PROSITE" id="PS00887">
    <property type="entry name" value="ILVD_EDD_2"/>
    <property type="match status" value="1"/>
</dbReference>
<keyword evidence="3 15" id="KW-0028">Amino-acid biosynthesis</keyword>
<evidence type="ECO:0000259" key="17">
    <source>
        <dbReference type="Pfam" id="PF24877"/>
    </source>
</evidence>
<name>F5YHU4_TREPZ</name>
<keyword evidence="10 15" id="KW-0100">Branched-chain amino acid biosynthesis</keyword>
<dbReference type="EMBL" id="CP001843">
    <property type="protein sequence ID" value="AEF83865.1"/>
    <property type="molecule type" value="Genomic_DNA"/>
</dbReference>
<evidence type="ECO:0000256" key="13">
    <source>
        <dbReference type="ARBA" id="ARBA00029437"/>
    </source>
</evidence>
<comment type="similarity">
    <text evidence="2 15">Belongs to the IlvD/Edd family.</text>
</comment>
<evidence type="ECO:0000256" key="1">
    <source>
        <dbReference type="ARBA" id="ARBA00001946"/>
    </source>
</evidence>
<dbReference type="FunFam" id="3.50.30.80:FF:000001">
    <property type="entry name" value="Dihydroxy-acid dehydratase"/>
    <property type="match status" value="1"/>
</dbReference>
<keyword evidence="6 15" id="KW-0460">Magnesium</keyword>
<proteinExistence type="inferred from homology"/>
<dbReference type="Pfam" id="PF24877">
    <property type="entry name" value="ILV_EDD_C"/>
    <property type="match status" value="1"/>
</dbReference>
<evidence type="ECO:0000256" key="4">
    <source>
        <dbReference type="ARBA" id="ARBA00022714"/>
    </source>
</evidence>
<comment type="pathway">
    <text evidence="13 15">Amino-acid biosynthesis; L-isoleucine biosynthesis; L-isoleucine from 2-oxobutanoate: step 3/4.</text>
</comment>
<evidence type="ECO:0000256" key="8">
    <source>
        <dbReference type="ARBA" id="ARBA00023014"/>
    </source>
</evidence>
<dbReference type="Pfam" id="PF00920">
    <property type="entry name" value="ILVD_EDD_N"/>
    <property type="match status" value="1"/>
</dbReference>
<comment type="pathway">
    <text evidence="12 15">Amino-acid biosynthesis; L-valine biosynthesis; L-valine from pyruvate: step 3/4.</text>
</comment>
<feature type="binding site" evidence="15">
    <location>
        <position position="441"/>
    </location>
    <ligand>
        <name>Mg(2+)</name>
        <dbReference type="ChEBI" id="CHEBI:18420"/>
    </ligand>
</feature>
<dbReference type="GO" id="GO:0000287">
    <property type="term" value="F:magnesium ion binding"/>
    <property type="evidence" value="ECO:0007669"/>
    <property type="project" value="UniProtKB-UniRule"/>
</dbReference>
<reference evidence="18 19" key="2">
    <citation type="journal article" date="2011" name="ISME J.">
        <title>RNA-seq reveals cooperative metabolic interactions between two termite-gut spirochete species in co-culture.</title>
        <authorList>
            <person name="Rosenthal A.Z."/>
            <person name="Matson E.G."/>
            <person name="Eldar A."/>
            <person name="Leadbetter J.R."/>
        </authorList>
    </citation>
    <scope>NUCLEOTIDE SEQUENCE [LARGE SCALE GENOMIC DNA]</scope>
    <source>
        <strain evidence="19">ATCC BAA-887 / DSM 12427 / ZAS-2</strain>
    </source>
</reference>
<dbReference type="InterPro" id="IPR056740">
    <property type="entry name" value="ILV_EDD_C"/>
</dbReference>
<dbReference type="AlphaFoldDB" id="F5YHU4"/>
<comment type="catalytic activity">
    <reaction evidence="11">
        <text>(2R)-2,3-dihydroxy-3-methylbutanoate = 3-methyl-2-oxobutanoate + H2O</text>
        <dbReference type="Rhea" id="RHEA:24809"/>
        <dbReference type="ChEBI" id="CHEBI:11851"/>
        <dbReference type="ChEBI" id="CHEBI:15377"/>
        <dbReference type="ChEBI" id="CHEBI:49072"/>
        <dbReference type="EC" id="4.2.1.9"/>
    </reaction>
    <physiologicalReaction direction="left-to-right" evidence="11">
        <dbReference type="Rhea" id="RHEA:24810"/>
    </physiologicalReaction>
</comment>
<dbReference type="RefSeq" id="WP_015709082.1">
    <property type="nucleotide sequence ID" value="NC_015578.1"/>
</dbReference>
<evidence type="ECO:0000313" key="18">
    <source>
        <dbReference type="EMBL" id="AEF83865.1"/>
    </source>
</evidence>
<feature type="domain" description="Dihydroxy-acid/6-phosphogluconate dehydratase N-terminal" evidence="16">
    <location>
        <begin position="31"/>
        <end position="342"/>
    </location>
</feature>
<evidence type="ECO:0000256" key="5">
    <source>
        <dbReference type="ARBA" id="ARBA00022723"/>
    </source>
</evidence>
<keyword evidence="9 15" id="KW-0456">Lyase</keyword>
<comment type="caution">
    <text evidence="15">Lacks conserved residue(s) required for the propagation of feature annotation.</text>
</comment>
<dbReference type="SUPFAM" id="SSF143975">
    <property type="entry name" value="IlvD/EDD N-terminal domain-like"/>
    <property type="match status" value="1"/>
</dbReference>
<dbReference type="Proteomes" id="UP000009223">
    <property type="component" value="Chromosome"/>
</dbReference>
<dbReference type="InterPro" id="IPR037237">
    <property type="entry name" value="IlvD/EDD_N"/>
</dbReference>
<evidence type="ECO:0000256" key="10">
    <source>
        <dbReference type="ARBA" id="ARBA00023304"/>
    </source>
</evidence>
<dbReference type="HAMAP" id="MF_00012">
    <property type="entry name" value="IlvD"/>
    <property type="match status" value="1"/>
</dbReference>
<sequence>MHSDIVNKGVAKAPHRSLFKAMGFIDEEFERPLIGIVSAKSEIVPGHMHLDTISKAASDGVREAGGIPINFPSIGVCDGIAMGHEGMRYSLVTRELIADSIECMAMAHGFDAMIYIPNCDKIVPGMLMAAARLNLPGVFISGGPMLAGKKDGKTLTLTTMFEAVGAVGAGTMSEEELYDLEEAACPGCGSCSGMFTANSMNCVVEALGMALPGNGTIPAVMAERLRLAKKTGFLIMDMLKKDIRPRSIMTERAFMNALAMDMALGCSTNTALHLPAIAHEAGFKLDLDLINKVSAVTPNLCKLAPAGSTAIEDLHAAGGIPGVYKELAKKNLVDLKVPTVYGILEDAVKNAKNRNTDIIRPLEDPYSATGGLAILRGNLAPDGSVVKRSAVAPSMLKHSGPARIFDAEEDAFDAIMEGNIKPGDVIVIRYEGPRGGPGMKEMLGPTGALAGMGLDDKVALITDGRFSGATRGAAIGHVSPEAADGGIIGLLREGDIIDIDIDSRSISVRLSDSELSERRKTWTPLPPKVKTGYLARYAKMVSSAASGAVFKEE</sequence>
<comment type="cofactor">
    <cofactor evidence="15">
        <name>[2Fe-2S] cluster</name>
        <dbReference type="ChEBI" id="CHEBI:190135"/>
    </cofactor>
    <text evidence="15">Binds 1 [2Fe-2S] cluster per subunit. This cluster acts as a Lewis acid cofactor.</text>
</comment>
<evidence type="ECO:0000256" key="15">
    <source>
        <dbReference type="HAMAP-Rule" id="MF_00012"/>
    </source>
</evidence>
<evidence type="ECO:0000313" key="19">
    <source>
        <dbReference type="Proteomes" id="UP000009223"/>
    </source>
</evidence>
<accession>F5YHU4</accession>
<evidence type="ECO:0000256" key="2">
    <source>
        <dbReference type="ARBA" id="ARBA00006486"/>
    </source>
</evidence>
<dbReference type="STRING" id="545694.TREPR_0977"/>
<dbReference type="PANTHER" id="PTHR43661">
    <property type="entry name" value="D-XYLONATE DEHYDRATASE"/>
    <property type="match status" value="1"/>
</dbReference>
<dbReference type="InterPro" id="IPR020558">
    <property type="entry name" value="DiOHA_6PGluconate_deHydtase_CS"/>
</dbReference>
<dbReference type="NCBIfam" id="NF002068">
    <property type="entry name" value="PRK00911.1"/>
    <property type="match status" value="1"/>
</dbReference>
<comment type="cofactor">
    <cofactor evidence="1 15">
        <name>Mg(2+)</name>
        <dbReference type="ChEBI" id="CHEBI:18420"/>
    </cofactor>
</comment>
<comment type="subunit">
    <text evidence="15">Homodimer.</text>
</comment>
<dbReference type="Gene3D" id="3.50.30.80">
    <property type="entry name" value="IlvD/EDD C-terminal domain-like"/>
    <property type="match status" value="1"/>
</dbReference>
<gene>
    <name evidence="15 18" type="primary">ilvD</name>
    <name evidence="18" type="ordered locus">TREPR_0977</name>
</gene>
<dbReference type="UniPathway" id="UPA00047">
    <property type="reaction ID" value="UER00057"/>
</dbReference>
<dbReference type="UniPathway" id="UPA00049">
    <property type="reaction ID" value="UER00061"/>
</dbReference>
<dbReference type="InterPro" id="IPR000581">
    <property type="entry name" value="ILV_EDD_N"/>
</dbReference>
<comment type="catalytic activity">
    <reaction evidence="15">
        <text>(2R,3R)-2,3-dihydroxy-3-methylpentanoate = (S)-3-methyl-2-oxopentanoate + H2O</text>
        <dbReference type="Rhea" id="RHEA:27694"/>
        <dbReference type="ChEBI" id="CHEBI:15377"/>
        <dbReference type="ChEBI" id="CHEBI:35146"/>
        <dbReference type="ChEBI" id="CHEBI:49258"/>
        <dbReference type="EC" id="4.2.1.9"/>
    </reaction>
</comment>
<keyword evidence="19" id="KW-1185">Reference proteome</keyword>
<protein>
    <recommendedName>
        <fullName evidence="14 15">Dihydroxy-acid dehydratase</fullName>
        <shortName evidence="15">DAD</shortName>
        <ecNumber evidence="14 15">4.2.1.9</ecNumber>
    </recommendedName>
</protein>
<dbReference type="OrthoDB" id="9807077at2"/>
<dbReference type="InterPro" id="IPR042096">
    <property type="entry name" value="Dihydro-acid_dehy_C"/>
</dbReference>
<comment type="function">
    <text evidence="15">Functions in the biosynthesis of branched-chain amino acids. Catalyzes the dehydration of (2R,3R)-2,3-dihydroxy-3-methylpentanoate (2,3-dihydroxy-3-methylvalerate) into 2-oxo-3-methylpentanoate (2-oxo-3-methylvalerate) and of (2R)-2,3-dihydroxy-3-methylbutanoate (2,3-dihydroxyisovalerate) into 2-oxo-3-methylbutanoate (2-oxoisovalerate), the penultimate precursor to L-isoleucine and L-valine, respectively.</text>
</comment>
<feature type="active site" description="Proton acceptor" evidence="15">
    <location>
        <position position="467"/>
    </location>
</feature>
<feature type="binding site" evidence="15">
    <location>
        <position position="120"/>
    </location>
    <ligand>
        <name>Mg(2+)</name>
        <dbReference type="ChEBI" id="CHEBI:18420"/>
    </ligand>
</feature>
<feature type="modified residue" description="N6-carboxylysine" evidence="15">
    <location>
        <position position="121"/>
    </location>
</feature>
<feature type="binding site" description="via carbamate group" evidence="15">
    <location>
        <position position="121"/>
    </location>
    <ligand>
        <name>Mg(2+)</name>
        <dbReference type="ChEBI" id="CHEBI:18420"/>
    </ligand>
</feature>
<dbReference type="GO" id="GO:0009099">
    <property type="term" value="P:L-valine biosynthetic process"/>
    <property type="evidence" value="ECO:0007669"/>
    <property type="project" value="UniProtKB-UniRule"/>
</dbReference>
<dbReference type="PROSITE" id="PS00886">
    <property type="entry name" value="ILVD_EDD_1"/>
    <property type="match status" value="1"/>
</dbReference>
<dbReference type="PANTHER" id="PTHR43661:SF3">
    <property type="entry name" value="D-XYLONATE DEHYDRATASE YAGF-RELATED"/>
    <property type="match status" value="1"/>
</dbReference>
<dbReference type="EC" id="4.2.1.9" evidence="14 15"/>
<dbReference type="NCBIfam" id="TIGR00110">
    <property type="entry name" value="ilvD"/>
    <property type="match status" value="1"/>
</dbReference>
<evidence type="ECO:0000256" key="12">
    <source>
        <dbReference type="ARBA" id="ARBA00029436"/>
    </source>
</evidence>
<evidence type="ECO:0000256" key="6">
    <source>
        <dbReference type="ARBA" id="ARBA00022842"/>
    </source>
</evidence>
<dbReference type="GO" id="GO:0005829">
    <property type="term" value="C:cytosol"/>
    <property type="evidence" value="ECO:0007669"/>
    <property type="project" value="TreeGrafter"/>
</dbReference>
<keyword evidence="7 15" id="KW-0408">Iron</keyword>
<dbReference type="GO" id="GO:0004160">
    <property type="term" value="F:dihydroxy-acid dehydratase activity"/>
    <property type="evidence" value="ECO:0007669"/>
    <property type="project" value="UniProtKB-UniRule"/>
</dbReference>
<evidence type="ECO:0000256" key="7">
    <source>
        <dbReference type="ARBA" id="ARBA00023004"/>
    </source>
</evidence>
<evidence type="ECO:0000256" key="11">
    <source>
        <dbReference type="ARBA" id="ARBA00029304"/>
    </source>
</evidence>
<evidence type="ECO:0000259" key="16">
    <source>
        <dbReference type="Pfam" id="PF00920"/>
    </source>
</evidence>
<keyword evidence="8 15" id="KW-0411">Iron-sulfur</keyword>
<reference evidence="19" key="1">
    <citation type="submission" date="2009-12" db="EMBL/GenBank/DDBJ databases">
        <title>Complete sequence of Treponema primitia strain ZAS-2.</title>
        <authorList>
            <person name="Tetu S.G."/>
            <person name="Matson E."/>
            <person name="Ren Q."/>
            <person name="Seshadri R."/>
            <person name="Elbourne L."/>
            <person name="Hassan K.A."/>
            <person name="Durkin A."/>
            <person name="Radune D."/>
            <person name="Mohamoud Y."/>
            <person name="Shay R."/>
            <person name="Jin S."/>
            <person name="Zhang X."/>
            <person name="Lucey K."/>
            <person name="Ballor N.R."/>
            <person name="Ottesen E."/>
            <person name="Rosenthal R."/>
            <person name="Allen A."/>
            <person name="Leadbetter J.R."/>
            <person name="Paulsen I.T."/>
        </authorList>
    </citation>
    <scope>NUCLEOTIDE SEQUENCE [LARGE SCALE GENOMIC DNA]</scope>
    <source>
        <strain evidence="19">ATCC BAA-887 / DSM 12427 / ZAS-2</strain>
    </source>
</reference>
<dbReference type="InterPro" id="IPR004404">
    <property type="entry name" value="DihydroxyA_deHydtase"/>
</dbReference>
<evidence type="ECO:0000256" key="14">
    <source>
        <dbReference type="ARBA" id="ARBA00029490"/>
    </source>
</evidence>
<dbReference type="eggNOG" id="COG0129">
    <property type="taxonomic scope" value="Bacteria"/>
</dbReference>
<dbReference type="SUPFAM" id="SSF52016">
    <property type="entry name" value="LeuD/IlvD-like"/>
    <property type="match status" value="1"/>
</dbReference>
<keyword evidence="4 15" id="KW-0001">2Fe-2S</keyword>
<dbReference type="KEGG" id="tpi:TREPR_0977"/>
<keyword evidence="5 15" id="KW-0479">Metal-binding</keyword>
<dbReference type="GO" id="GO:0051537">
    <property type="term" value="F:2 iron, 2 sulfur cluster binding"/>
    <property type="evidence" value="ECO:0007669"/>
    <property type="project" value="UniProtKB-UniRule"/>
</dbReference>
<feature type="binding site" evidence="15">
    <location>
        <position position="78"/>
    </location>
    <ligand>
        <name>Mg(2+)</name>
        <dbReference type="ChEBI" id="CHEBI:18420"/>
    </ligand>
</feature>
<dbReference type="HOGENOM" id="CLU_014271_4_2_12"/>
<dbReference type="GO" id="GO:0009097">
    <property type="term" value="P:isoleucine biosynthetic process"/>
    <property type="evidence" value="ECO:0007669"/>
    <property type="project" value="UniProtKB-UniRule"/>
</dbReference>
<evidence type="ECO:0000256" key="9">
    <source>
        <dbReference type="ARBA" id="ARBA00023239"/>
    </source>
</evidence>
<organism evidence="18 19">
    <name type="scientific">Treponema primitia (strain ATCC BAA-887 / DSM 12427 / ZAS-2)</name>
    <dbReference type="NCBI Taxonomy" id="545694"/>
    <lineage>
        <taxon>Bacteria</taxon>
        <taxon>Pseudomonadati</taxon>
        <taxon>Spirochaetota</taxon>
        <taxon>Spirochaetia</taxon>
        <taxon>Spirochaetales</taxon>
        <taxon>Treponemataceae</taxon>
        <taxon>Treponema</taxon>
    </lineage>
</organism>
<evidence type="ECO:0000256" key="3">
    <source>
        <dbReference type="ARBA" id="ARBA00022605"/>
    </source>
</evidence>
<feature type="domain" description="Dihydroxy-acid/6-phosphogluconate dehydratase C-terminal" evidence="17">
    <location>
        <begin position="357"/>
        <end position="548"/>
    </location>
</feature>